<dbReference type="GO" id="GO:0005525">
    <property type="term" value="F:GTP binding"/>
    <property type="evidence" value="ECO:0007669"/>
    <property type="project" value="UniProtKB-UniRule"/>
</dbReference>
<evidence type="ECO:0000256" key="6">
    <source>
        <dbReference type="ARBA" id="ARBA00023134"/>
    </source>
</evidence>
<dbReference type="NCBIfam" id="TIGR00231">
    <property type="entry name" value="small_GTP"/>
    <property type="match status" value="1"/>
</dbReference>
<feature type="domain" description="KH type-2" evidence="11">
    <location>
        <begin position="203"/>
        <end position="279"/>
    </location>
</feature>
<dbReference type="InterPro" id="IPR006073">
    <property type="entry name" value="GTP-bd"/>
</dbReference>
<name>A0A9D9E5Y8_9LACO</name>
<dbReference type="InterPro" id="IPR004044">
    <property type="entry name" value="KH_dom_type_2"/>
</dbReference>
<dbReference type="CDD" id="cd04163">
    <property type="entry name" value="Era"/>
    <property type="match status" value="1"/>
</dbReference>
<accession>A0A9D9E5Y8</accession>
<comment type="caution">
    <text evidence="13">The sequence shown here is derived from an EMBL/GenBank/DDBJ whole genome shotgun (WGS) entry which is preliminary data.</text>
</comment>
<comment type="similarity">
    <text evidence="1 8 9 10">Belongs to the TRAFAC class TrmE-Era-EngA-EngB-Septin-like GTPase superfamily. Era GTPase family.</text>
</comment>
<evidence type="ECO:0000256" key="8">
    <source>
        <dbReference type="HAMAP-Rule" id="MF_00367"/>
    </source>
</evidence>
<dbReference type="Proteomes" id="UP000823614">
    <property type="component" value="Unassembled WGS sequence"/>
</dbReference>
<sequence length="297" mass="33981">MSNNFHSGFVAIVGRSNVGKSTFLNYLLGEKIAITSSTKQTTRNQIKGIYTSDQAQIVFIDTPGIFKPRHKLDEYMVNEAYTSLKDVDAVIFMISANEKRGAGDDHIIKLLHQVNCPVYLVINKIDQINPNALLEIMDQYRDEKWKDVYPISALLGNNVDNLMEDLISTLPEGPQYYPEDQLTDHPERFIVKEIIREKILNLTREEVPHSVAVEINTMHFDGQIMNIDANIIVNKKSHKGIIIGKNGSMLKNIGVQARKDIERLTGEHVYLKLWVKVVEHWKDKLTALKEYGYKMQK</sequence>
<dbReference type="CDD" id="cd22534">
    <property type="entry name" value="KH-II_Era"/>
    <property type="match status" value="1"/>
</dbReference>
<dbReference type="InterPro" id="IPR015946">
    <property type="entry name" value="KH_dom-like_a/b"/>
</dbReference>
<evidence type="ECO:0000256" key="1">
    <source>
        <dbReference type="ARBA" id="ARBA00007921"/>
    </source>
</evidence>
<gene>
    <name evidence="8 13" type="primary">era</name>
    <name evidence="13" type="ORF">IAA89_06265</name>
</gene>
<feature type="region of interest" description="G1" evidence="9">
    <location>
        <begin position="14"/>
        <end position="21"/>
    </location>
</feature>
<dbReference type="PROSITE" id="PS51713">
    <property type="entry name" value="G_ERA"/>
    <property type="match status" value="1"/>
</dbReference>
<dbReference type="GO" id="GO:0000028">
    <property type="term" value="P:ribosomal small subunit assembly"/>
    <property type="evidence" value="ECO:0007669"/>
    <property type="project" value="TreeGrafter"/>
</dbReference>
<evidence type="ECO:0000256" key="3">
    <source>
        <dbReference type="ARBA" id="ARBA00022517"/>
    </source>
</evidence>
<feature type="region of interest" description="G3" evidence="9">
    <location>
        <begin position="61"/>
        <end position="64"/>
    </location>
</feature>
<comment type="caution">
    <text evidence="8">Lacks conserved residue(s) required for the propagation of feature annotation.</text>
</comment>
<keyword evidence="5 8" id="KW-0694">RNA-binding</keyword>
<keyword evidence="4 8" id="KW-0547">Nucleotide-binding</keyword>
<reference evidence="13" key="2">
    <citation type="journal article" date="2021" name="PeerJ">
        <title>Extensive microbial diversity within the chicken gut microbiome revealed by metagenomics and culture.</title>
        <authorList>
            <person name="Gilroy R."/>
            <person name="Ravi A."/>
            <person name="Getino M."/>
            <person name="Pursley I."/>
            <person name="Horton D.L."/>
            <person name="Alikhan N.F."/>
            <person name="Baker D."/>
            <person name="Gharbi K."/>
            <person name="Hall N."/>
            <person name="Watson M."/>
            <person name="Adriaenssens E.M."/>
            <person name="Foster-Nyarko E."/>
            <person name="Jarju S."/>
            <person name="Secka A."/>
            <person name="Antonio M."/>
            <person name="Oren A."/>
            <person name="Chaudhuri R.R."/>
            <person name="La Ragione R."/>
            <person name="Hildebrand F."/>
            <person name="Pallen M.J."/>
        </authorList>
    </citation>
    <scope>NUCLEOTIDE SEQUENCE</scope>
    <source>
        <strain evidence="13">C6-149</strain>
    </source>
</reference>
<dbReference type="GO" id="GO:0043024">
    <property type="term" value="F:ribosomal small subunit binding"/>
    <property type="evidence" value="ECO:0007669"/>
    <property type="project" value="TreeGrafter"/>
</dbReference>
<dbReference type="NCBIfam" id="TIGR00436">
    <property type="entry name" value="era"/>
    <property type="match status" value="1"/>
</dbReference>
<dbReference type="InterPro" id="IPR030388">
    <property type="entry name" value="G_ERA_dom"/>
</dbReference>
<dbReference type="PROSITE" id="PS50823">
    <property type="entry name" value="KH_TYPE_2"/>
    <property type="match status" value="1"/>
</dbReference>
<dbReference type="Gene3D" id="3.30.300.20">
    <property type="match status" value="1"/>
</dbReference>
<dbReference type="SUPFAM" id="SSF52540">
    <property type="entry name" value="P-loop containing nucleoside triphosphate hydrolases"/>
    <property type="match status" value="1"/>
</dbReference>
<dbReference type="FunFam" id="3.40.50.300:FF:000094">
    <property type="entry name" value="GTPase Era"/>
    <property type="match status" value="1"/>
</dbReference>
<evidence type="ECO:0000313" key="13">
    <source>
        <dbReference type="EMBL" id="MBO8442017.1"/>
    </source>
</evidence>
<proteinExistence type="inferred from homology"/>
<dbReference type="EMBL" id="JADIMP010000101">
    <property type="protein sequence ID" value="MBO8442017.1"/>
    <property type="molecule type" value="Genomic_DNA"/>
</dbReference>
<keyword evidence="8" id="KW-1003">Cell membrane</keyword>
<dbReference type="GO" id="GO:0003924">
    <property type="term" value="F:GTPase activity"/>
    <property type="evidence" value="ECO:0007669"/>
    <property type="project" value="UniProtKB-UniRule"/>
</dbReference>
<protein>
    <recommendedName>
        <fullName evidence="2 8">GTPase Era</fullName>
    </recommendedName>
</protein>
<evidence type="ECO:0000259" key="11">
    <source>
        <dbReference type="PROSITE" id="PS50823"/>
    </source>
</evidence>
<keyword evidence="3 8" id="KW-0690">Ribosome biogenesis</keyword>
<evidence type="ECO:0000256" key="7">
    <source>
        <dbReference type="ARBA" id="ARBA00023136"/>
    </source>
</evidence>
<dbReference type="PANTHER" id="PTHR42698:SF1">
    <property type="entry name" value="GTPASE ERA, MITOCHONDRIAL"/>
    <property type="match status" value="1"/>
</dbReference>
<dbReference type="InterPro" id="IPR009019">
    <property type="entry name" value="KH_sf_prok-type"/>
</dbReference>
<dbReference type="InterPro" id="IPR005225">
    <property type="entry name" value="Small_GTP-bd"/>
</dbReference>
<comment type="subunit">
    <text evidence="8">Monomer.</text>
</comment>
<comment type="subcellular location">
    <subcellularLocation>
        <location evidence="8">Cytoplasm</location>
    </subcellularLocation>
    <subcellularLocation>
        <location evidence="8">Cell membrane</location>
        <topology evidence="8">Peripheral membrane protein</topology>
    </subcellularLocation>
</comment>
<evidence type="ECO:0000259" key="12">
    <source>
        <dbReference type="PROSITE" id="PS51713"/>
    </source>
</evidence>
<keyword evidence="6 8" id="KW-0342">GTP-binding</keyword>
<dbReference type="FunFam" id="3.30.300.20:FF:000003">
    <property type="entry name" value="GTPase Era"/>
    <property type="match status" value="1"/>
</dbReference>
<feature type="region of interest" description="G4" evidence="9">
    <location>
        <begin position="123"/>
        <end position="126"/>
    </location>
</feature>
<evidence type="ECO:0000256" key="4">
    <source>
        <dbReference type="ARBA" id="ARBA00022741"/>
    </source>
</evidence>
<organism evidence="13 14">
    <name type="scientific">Candidatus Gallilactobacillus intestinavium</name>
    <dbReference type="NCBI Taxonomy" id="2840838"/>
    <lineage>
        <taxon>Bacteria</taxon>
        <taxon>Bacillati</taxon>
        <taxon>Bacillota</taxon>
        <taxon>Bacilli</taxon>
        <taxon>Lactobacillales</taxon>
        <taxon>Lactobacillaceae</taxon>
        <taxon>Lactobacillaceae incertae sedis</taxon>
        <taxon>Candidatus Gallilactobacillus</taxon>
    </lineage>
</organism>
<dbReference type="HAMAP" id="MF_00367">
    <property type="entry name" value="GTPase_Era"/>
    <property type="match status" value="1"/>
</dbReference>
<feature type="region of interest" description="G2" evidence="9">
    <location>
        <begin position="40"/>
        <end position="44"/>
    </location>
</feature>
<evidence type="ECO:0000256" key="9">
    <source>
        <dbReference type="PROSITE-ProRule" id="PRU01050"/>
    </source>
</evidence>
<evidence type="ECO:0000256" key="10">
    <source>
        <dbReference type="RuleBase" id="RU003761"/>
    </source>
</evidence>
<dbReference type="GO" id="GO:0070181">
    <property type="term" value="F:small ribosomal subunit rRNA binding"/>
    <property type="evidence" value="ECO:0007669"/>
    <property type="project" value="UniProtKB-UniRule"/>
</dbReference>
<dbReference type="InterPro" id="IPR027417">
    <property type="entry name" value="P-loop_NTPase"/>
</dbReference>
<dbReference type="AlphaFoldDB" id="A0A9D9E5Y8"/>
<dbReference type="GO" id="GO:0005886">
    <property type="term" value="C:plasma membrane"/>
    <property type="evidence" value="ECO:0007669"/>
    <property type="project" value="UniProtKB-SubCell"/>
</dbReference>
<dbReference type="Pfam" id="PF07650">
    <property type="entry name" value="KH_2"/>
    <property type="match status" value="1"/>
</dbReference>
<comment type="function">
    <text evidence="8">An essential GTPase that binds both GDP and GTP, with rapid nucleotide exchange. Plays a role in 16S rRNA processing and 30S ribosomal subunit biogenesis and possibly also in cell cycle regulation and energy metabolism.</text>
</comment>
<dbReference type="Gene3D" id="3.40.50.300">
    <property type="entry name" value="P-loop containing nucleotide triphosphate hydrolases"/>
    <property type="match status" value="1"/>
</dbReference>
<dbReference type="PANTHER" id="PTHR42698">
    <property type="entry name" value="GTPASE ERA"/>
    <property type="match status" value="1"/>
</dbReference>
<reference evidence="13" key="1">
    <citation type="submission" date="2020-10" db="EMBL/GenBank/DDBJ databases">
        <authorList>
            <person name="Gilroy R."/>
        </authorList>
    </citation>
    <scope>NUCLEOTIDE SEQUENCE</scope>
    <source>
        <strain evidence="13">C6-149</strain>
    </source>
</reference>
<dbReference type="Pfam" id="PF01926">
    <property type="entry name" value="MMR_HSR1"/>
    <property type="match status" value="1"/>
</dbReference>
<evidence type="ECO:0000256" key="2">
    <source>
        <dbReference type="ARBA" id="ARBA00020484"/>
    </source>
</evidence>
<dbReference type="GO" id="GO:0005829">
    <property type="term" value="C:cytosol"/>
    <property type="evidence" value="ECO:0007669"/>
    <property type="project" value="TreeGrafter"/>
</dbReference>
<keyword evidence="8" id="KW-0699">rRNA-binding</keyword>
<feature type="binding site" evidence="8">
    <location>
        <begin position="61"/>
        <end position="65"/>
    </location>
    <ligand>
        <name>GTP</name>
        <dbReference type="ChEBI" id="CHEBI:37565"/>
    </ligand>
</feature>
<feature type="binding site" evidence="8">
    <location>
        <begin position="123"/>
        <end position="126"/>
    </location>
    <ligand>
        <name>GTP</name>
        <dbReference type="ChEBI" id="CHEBI:37565"/>
    </ligand>
</feature>
<evidence type="ECO:0000256" key="5">
    <source>
        <dbReference type="ARBA" id="ARBA00022884"/>
    </source>
</evidence>
<dbReference type="NCBIfam" id="NF000908">
    <property type="entry name" value="PRK00089.1"/>
    <property type="match status" value="1"/>
</dbReference>
<feature type="domain" description="Era-type G" evidence="12">
    <location>
        <begin position="6"/>
        <end position="172"/>
    </location>
</feature>
<keyword evidence="7 8" id="KW-0472">Membrane</keyword>
<evidence type="ECO:0000313" key="14">
    <source>
        <dbReference type="Proteomes" id="UP000823614"/>
    </source>
</evidence>
<keyword evidence="8" id="KW-0963">Cytoplasm</keyword>
<dbReference type="InterPro" id="IPR005662">
    <property type="entry name" value="GTPase_Era-like"/>
</dbReference>
<dbReference type="SUPFAM" id="SSF54814">
    <property type="entry name" value="Prokaryotic type KH domain (KH-domain type II)"/>
    <property type="match status" value="1"/>
</dbReference>
<feature type="region of interest" description="G5" evidence="9">
    <location>
        <begin position="151"/>
        <end position="153"/>
    </location>
</feature>